<name>G4Q3Y2_ACIIR</name>
<protein>
    <submittedName>
        <fullName evidence="1">Uncharacterized protein</fullName>
    </submittedName>
</protein>
<dbReference type="AlphaFoldDB" id="G4Q3Y2"/>
<evidence type="ECO:0000313" key="2">
    <source>
        <dbReference type="Proteomes" id="UP000007093"/>
    </source>
</evidence>
<dbReference type="PATRIC" id="fig|568816.4.peg.1784"/>
<dbReference type="KEGG" id="ain:Acin_1837"/>
<gene>
    <name evidence="1" type="ordered locus">Acin_1837</name>
</gene>
<sequence length="115" mass="12526">MKEIAGDAGYKFPEKTATGVRDKILAKPGVVEWLNRHWSTSYQDEVIKPSVAALLEGKGRKLALAKVADEAAATKDVDSFFRAVDMLNRMDGAYSIKHEMTGGVAVKVVWGDEDG</sequence>
<dbReference type="HOGENOM" id="CLU_2103712_0_0_9"/>
<reference evidence="1 2" key="1">
    <citation type="journal article" date="2011" name="J. Bacteriol.">
        <title>Complete genome sequence of Acidaminococcus intestini RYC-MR95, a Gram-negative bacterium from the phylum Firmicutes.</title>
        <authorList>
            <person name="D'Auria G."/>
            <person name="Galan J.C."/>
            <person name="Rodriguez-Alcayna M."/>
            <person name="Moya A."/>
            <person name="Baquero F."/>
            <person name="Latorre A."/>
        </authorList>
    </citation>
    <scope>NUCLEOTIDE SEQUENCE [LARGE SCALE GENOMIC DNA]</scope>
    <source>
        <strain evidence="1 2">RyC-MR95</strain>
    </source>
</reference>
<dbReference type="Proteomes" id="UP000007093">
    <property type="component" value="Chromosome"/>
</dbReference>
<dbReference type="STRING" id="568816.Acin_1837"/>
<accession>G4Q3Y2</accession>
<proteinExistence type="predicted"/>
<dbReference type="EMBL" id="CP003058">
    <property type="protein sequence ID" value="AEQ23048.1"/>
    <property type="molecule type" value="Genomic_DNA"/>
</dbReference>
<organism evidence="1 2">
    <name type="scientific">Acidaminococcus intestini (strain RyC-MR95)</name>
    <dbReference type="NCBI Taxonomy" id="568816"/>
    <lineage>
        <taxon>Bacteria</taxon>
        <taxon>Bacillati</taxon>
        <taxon>Bacillota</taxon>
        <taxon>Negativicutes</taxon>
        <taxon>Acidaminococcales</taxon>
        <taxon>Acidaminococcaceae</taxon>
        <taxon>Acidaminococcus</taxon>
    </lineage>
</organism>
<evidence type="ECO:0000313" key="1">
    <source>
        <dbReference type="EMBL" id="AEQ23048.1"/>
    </source>
</evidence>
<keyword evidence="2" id="KW-1185">Reference proteome</keyword>
<dbReference type="InParanoid" id="G4Q3Y2"/>